<accession>A0ACC2H2I6</accession>
<reference evidence="1" key="1">
    <citation type="submission" date="2021-05" db="EMBL/GenBank/DDBJ databases">
        <authorList>
            <person name="Pan Q."/>
            <person name="Jouanno E."/>
            <person name="Zahm M."/>
            <person name="Klopp C."/>
            <person name="Cabau C."/>
            <person name="Louis A."/>
            <person name="Berthelot C."/>
            <person name="Parey E."/>
            <person name="Roest Crollius H."/>
            <person name="Montfort J."/>
            <person name="Robinson-Rechavi M."/>
            <person name="Bouchez O."/>
            <person name="Lampietro C."/>
            <person name="Lopez Roques C."/>
            <person name="Donnadieu C."/>
            <person name="Postlethwait J."/>
            <person name="Bobe J."/>
            <person name="Dillon D."/>
            <person name="Chandos A."/>
            <person name="von Hippel F."/>
            <person name="Guiguen Y."/>
        </authorList>
    </citation>
    <scope>NUCLEOTIDE SEQUENCE</scope>
    <source>
        <strain evidence="1">YG-Jan2019</strain>
    </source>
</reference>
<keyword evidence="2" id="KW-1185">Reference proteome</keyword>
<organism evidence="1 2">
    <name type="scientific">Dallia pectoralis</name>
    <name type="common">Alaska blackfish</name>
    <dbReference type="NCBI Taxonomy" id="75939"/>
    <lineage>
        <taxon>Eukaryota</taxon>
        <taxon>Metazoa</taxon>
        <taxon>Chordata</taxon>
        <taxon>Craniata</taxon>
        <taxon>Vertebrata</taxon>
        <taxon>Euteleostomi</taxon>
        <taxon>Actinopterygii</taxon>
        <taxon>Neopterygii</taxon>
        <taxon>Teleostei</taxon>
        <taxon>Protacanthopterygii</taxon>
        <taxon>Esociformes</taxon>
        <taxon>Umbridae</taxon>
        <taxon>Dallia</taxon>
    </lineage>
</organism>
<evidence type="ECO:0000313" key="2">
    <source>
        <dbReference type="Proteomes" id="UP001157502"/>
    </source>
</evidence>
<sequence>MMTFMLGRECILKGLCVYLNEDPENLVNENTAQDEVLHQVAIEETTVGICVVKHRDTTDRPEDIGIVLEG</sequence>
<dbReference type="Proteomes" id="UP001157502">
    <property type="component" value="Chromosome 6"/>
</dbReference>
<protein>
    <submittedName>
        <fullName evidence="1">Uncharacterized protein</fullName>
    </submittedName>
</protein>
<comment type="caution">
    <text evidence="1">The sequence shown here is derived from an EMBL/GenBank/DDBJ whole genome shotgun (WGS) entry which is preliminary data.</text>
</comment>
<dbReference type="EMBL" id="CM055733">
    <property type="protein sequence ID" value="KAJ8010072.1"/>
    <property type="molecule type" value="Genomic_DNA"/>
</dbReference>
<name>A0ACC2H2I6_DALPE</name>
<evidence type="ECO:0000313" key="1">
    <source>
        <dbReference type="EMBL" id="KAJ8010072.1"/>
    </source>
</evidence>
<gene>
    <name evidence="1" type="ORF">DPEC_G00071190</name>
</gene>
<proteinExistence type="predicted"/>